<comment type="caution">
    <text evidence="2">The sequence shown here is derived from an EMBL/GenBank/DDBJ whole genome shotgun (WGS) entry which is preliminary data.</text>
</comment>
<keyword evidence="3" id="KW-1185">Reference proteome</keyword>
<keyword evidence="1" id="KW-0732">Signal</keyword>
<name>A0ABP0PA87_9DINO</name>
<protein>
    <submittedName>
        <fullName evidence="2">Uncharacterized protein</fullName>
    </submittedName>
</protein>
<reference evidence="2 3" key="1">
    <citation type="submission" date="2024-02" db="EMBL/GenBank/DDBJ databases">
        <authorList>
            <person name="Chen Y."/>
            <person name="Shah S."/>
            <person name="Dougan E. K."/>
            <person name="Thang M."/>
            <person name="Chan C."/>
        </authorList>
    </citation>
    <scope>NUCLEOTIDE SEQUENCE [LARGE SCALE GENOMIC DNA]</scope>
</reference>
<dbReference type="EMBL" id="CAXAMN010022807">
    <property type="protein sequence ID" value="CAK9072960.1"/>
    <property type="molecule type" value="Genomic_DNA"/>
</dbReference>
<sequence>MTVMALLRICQVAGLARLCAASLCQADSRCSESEELLAVEDEAIATSTLLLQANLHQSRVSTAMSLLEARLPPGMHSLLSRLKEAEEGSQSDSVVANLTEIPEGVHELRPVLQMVNTGKDESDPVWASVHELIGRYLKNTNAENEQLYQICQSGDMEQYTKKACAKADRQKLLNGVPTDRYYCGTHNSGINWGTMKVENLCKAEVGSAYTLKGLCGSLSKKQLVLNFLSGVHKWKEDPRYMNIPSVACIMGLADCDIHFCQHCSWVGCANNETAR</sequence>
<feature type="chain" id="PRO_5046335021" evidence="1">
    <location>
        <begin position="22"/>
        <end position="275"/>
    </location>
</feature>
<dbReference type="Proteomes" id="UP001642484">
    <property type="component" value="Unassembled WGS sequence"/>
</dbReference>
<evidence type="ECO:0000256" key="1">
    <source>
        <dbReference type="SAM" id="SignalP"/>
    </source>
</evidence>
<organism evidence="2 3">
    <name type="scientific">Durusdinium trenchii</name>
    <dbReference type="NCBI Taxonomy" id="1381693"/>
    <lineage>
        <taxon>Eukaryota</taxon>
        <taxon>Sar</taxon>
        <taxon>Alveolata</taxon>
        <taxon>Dinophyceae</taxon>
        <taxon>Suessiales</taxon>
        <taxon>Symbiodiniaceae</taxon>
        <taxon>Durusdinium</taxon>
    </lineage>
</organism>
<accession>A0ABP0PA87</accession>
<evidence type="ECO:0000313" key="2">
    <source>
        <dbReference type="EMBL" id="CAK9072960.1"/>
    </source>
</evidence>
<proteinExistence type="predicted"/>
<evidence type="ECO:0000313" key="3">
    <source>
        <dbReference type="Proteomes" id="UP001642484"/>
    </source>
</evidence>
<feature type="signal peptide" evidence="1">
    <location>
        <begin position="1"/>
        <end position="21"/>
    </location>
</feature>
<gene>
    <name evidence="2" type="ORF">CCMP2556_LOCUS35896</name>
</gene>